<dbReference type="Pfam" id="PF25751">
    <property type="entry name" value="Methanobactin"/>
    <property type="match status" value="1"/>
</dbReference>
<organism evidence="1 2">
    <name type="scientific">Methylosinus trichosporium (strain ATCC 35070 / NCIMB 11131 / UNIQEM 75 / OB3b)</name>
    <dbReference type="NCBI Taxonomy" id="595536"/>
    <lineage>
        <taxon>Bacteria</taxon>
        <taxon>Pseudomonadati</taxon>
        <taxon>Pseudomonadota</taxon>
        <taxon>Alphaproteobacteria</taxon>
        <taxon>Hyphomicrobiales</taxon>
        <taxon>Methylocystaceae</taxon>
        <taxon>Methylosinus</taxon>
    </lineage>
</organism>
<evidence type="ECO:0008006" key="3">
    <source>
        <dbReference type="Google" id="ProtNLM"/>
    </source>
</evidence>
<dbReference type="SMR" id="A0A2D2CY68"/>
<keyword evidence="2" id="KW-1185">Reference proteome</keyword>
<dbReference type="NCBIfam" id="TIGR04071">
    <property type="entry name" value="methanobac_OB3b"/>
    <property type="match status" value="1"/>
</dbReference>
<dbReference type="Proteomes" id="UP000230709">
    <property type="component" value="Chromosome"/>
</dbReference>
<dbReference type="AlphaFoldDB" id="A0A2D2CY68"/>
<sequence length="30" mass="3143">MTVKIAQKKVLPVIGRAAALCGSCYPCSCM</sequence>
<dbReference type="RefSeq" id="WP_003614758.1">
    <property type="nucleotide sequence ID" value="NZ_ADVE02000001.1"/>
</dbReference>
<dbReference type="InterPro" id="IPR023963">
    <property type="entry name" value="Methanobactin_OB3b"/>
</dbReference>
<name>A0A2D2CY68_METT3</name>
<evidence type="ECO:0000313" key="1">
    <source>
        <dbReference type="EMBL" id="ATQ67692.1"/>
    </source>
</evidence>
<evidence type="ECO:0000313" key="2">
    <source>
        <dbReference type="Proteomes" id="UP000230709"/>
    </source>
</evidence>
<protein>
    <recommendedName>
        <fullName evidence="3">Methanobactin</fullName>
    </recommendedName>
</protein>
<dbReference type="KEGG" id="mtw:CQW49_07165"/>
<reference evidence="2" key="1">
    <citation type="submission" date="2017-10" db="EMBL/GenBank/DDBJ databases">
        <title>Completed PacBio SMRT sequence of Methylosinus trichosporium OB3b reveals presence of a third large plasmid.</title>
        <authorList>
            <person name="Charles T.C."/>
            <person name="Lynch M.D.J."/>
            <person name="Heil J.R."/>
            <person name="Cheng J."/>
        </authorList>
    </citation>
    <scope>NUCLEOTIDE SEQUENCE [LARGE SCALE GENOMIC DNA]</scope>
    <source>
        <strain evidence="2">OB3b</strain>
    </source>
</reference>
<proteinExistence type="predicted"/>
<gene>
    <name evidence="1" type="ORF">CQW49_07165</name>
</gene>
<accession>A0A2D2CY68</accession>
<dbReference type="EMBL" id="CP023737">
    <property type="protein sequence ID" value="ATQ67692.1"/>
    <property type="molecule type" value="Genomic_DNA"/>
</dbReference>